<proteinExistence type="predicted"/>
<name>A0A131YAY6_RHIAP</name>
<accession>A0A131YAY6</accession>
<sequence length="82" mass="8982">MCQMVTLSNCITSSRADWRDNPGVPLGPYVNNTINLGVNWLPVKVDGTANSTTRLIMKCVSNSISDQPDTISKQLPTHHKIS</sequence>
<dbReference type="AlphaFoldDB" id="A0A131YAY6"/>
<dbReference type="EMBL" id="GEDV01012500">
    <property type="protein sequence ID" value="JAP76057.1"/>
    <property type="molecule type" value="Transcribed_RNA"/>
</dbReference>
<reference evidence="1" key="1">
    <citation type="journal article" date="2016" name="Ticks Tick Borne Dis.">
        <title>De novo assembly and annotation of the salivary gland transcriptome of Rhipicephalus appendiculatus male and female ticks during blood feeding.</title>
        <authorList>
            <person name="de Castro M.H."/>
            <person name="de Klerk D."/>
            <person name="Pienaar R."/>
            <person name="Latif A.A."/>
            <person name="Rees D.J."/>
            <person name="Mans B.J."/>
        </authorList>
    </citation>
    <scope>NUCLEOTIDE SEQUENCE</scope>
    <source>
        <tissue evidence="1">Salivary glands</tissue>
    </source>
</reference>
<organism evidence="1">
    <name type="scientific">Rhipicephalus appendiculatus</name>
    <name type="common">Brown ear tick</name>
    <dbReference type="NCBI Taxonomy" id="34631"/>
    <lineage>
        <taxon>Eukaryota</taxon>
        <taxon>Metazoa</taxon>
        <taxon>Ecdysozoa</taxon>
        <taxon>Arthropoda</taxon>
        <taxon>Chelicerata</taxon>
        <taxon>Arachnida</taxon>
        <taxon>Acari</taxon>
        <taxon>Parasitiformes</taxon>
        <taxon>Ixodida</taxon>
        <taxon>Ixodoidea</taxon>
        <taxon>Ixodidae</taxon>
        <taxon>Rhipicephalinae</taxon>
        <taxon>Rhipicephalus</taxon>
        <taxon>Rhipicephalus</taxon>
    </lineage>
</organism>
<protein>
    <submittedName>
        <fullName evidence="1">Uncharacterized protein</fullName>
    </submittedName>
</protein>
<evidence type="ECO:0000313" key="1">
    <source>
        <dbReference type="EMBL" id="JAP76057.1"/>
    </source>
</evidence>